<evidence type="ECO:0000313" key="2">
    <source>
        <dbReference type="Proteomes" id="UP001055879"/>
    </source>
</evidence>
<sequence length="1007" mass="115512">MAEISRQQGGQRCGQRWPMAIPSLSILQNNLDSGYIYGRVKQRYKPPSLLICNTLKPFSLGFLQFYLRKPKSLVVVKGELKRPATMVKVSTVTSNNDTANKKWKNKKKINPNAIAMKVKAPATKPNPFETIWSRRKFDILGKKRKGEERRIGLARTLAVEKRKKTLLKDYERSGKSSVFVDKRIGEQNEELGEFDKAILRSQREMRVKLDKKSRYNLSDGEEDEFEIQDGSLYPERDDFEDEVPFDEEEDGEATEAEKRSVILKQLSAHGTPGAHATGLEGEENRQKTKKEVYDEIISKSKFFKAEKAKDKEENDQLIKKLDEQFTSVQSSLAQPNQMNVVKDVTSKSINHVISTKVEPDQEKADAYDKLLNEMVLDMRARPSNRTKTPEELAQDEKERLEQLEEERQKRMHAADDTSDEDNDDDDQGNSASKKLTSISGDDLGDSFAIDEPKTKLAWIEQMLRKENEIDVDSDDGESSDDDDEGEGEDDDDDDGEEDDEEGDDLASEMPQSLKDWEQSDDDDDTDLEEKAGEDDDVNLEVKPRDHKQAVEKKDAKVKLPGPLQGDLPYTIEAPKTMDDLSSLFDNRSDSEIIEAIRRIRAFNAIKVAAENRKKIQVFYGLLLQYFSVSANKKPLNFRLLNLLVKPLMEMSIEIPYFAAICARQRLLRTRSLFAEDIKISEKSCWPSMKTLFLLRLWSMIFPCSDFRHVVMTPAILLMCEYLTRCPIISGRDVAIGSFLCSMVLSVCKQSKKFCPEALVFLRTLLMAALDKKSEPNQDSELYHLMELKSPKPLLCIRGAVDEMKPLDFLMLMDSPDDCAYFSSESFRASMLVTVVDTLQGYANIYEEFKSFPEIFLPISNLLVELTAQDHMPVALKDKMRATAQLIEKKADEHHILRRPLQMRKQKPVPIKLLNPKFEENFVSNRDYDPDRQRAEDRKLKKLVKREAKGAARELRKDNYFLAEAKARDKARLEEEKAEEYGRARAFLQEQEHAFKSGQLGKNKKRRK</sequence>
<organism evidence="1 2">
    <name type="scientific">Arctium lappa</name>
    <name type="common">Greater burdock</name>
    <name type="synonym">Lappa major</name>
    <dbReference type="NCBI Taxonomy" id="4217"/>
    <lineage>
        <taxon>Eukaryota</taxon>
        <taxon>Viridiplantae</taxon>
        <taxon>Streptophyta</taxon>
        <taxon>Embryophyta</taxon>
        <taxon>Tracheophyta</taxon>
        <taxon>Spermatophyta</taxon>
        <taxon>Magnoliopsida</taxon>
        <taxon>eudicotyledons</taxon>
        <taxon>Gunneridae</taxon>
        <taxon>Pentapetalae</taxon>
        <taxon>asterids</taxon>
        <taxon>campanulids</taxon>
        <taxon>Asterales</taxon>
        <taxon>Asteraceae</taxon>
        <taxon>Carduoideae</taxon>
        <taxon>Cardueae</taxon>
        <taxon>Arctiinae</taxon>
        <taxon>Arctium</taxon>
    </lineage>
</organism>
<dbReference type="Proteomes" id="UP001055879">
    <property type="component" value="Linkage Group LG04"/>
</dbReference>
<keyword evidence="2" id="KW-1185">Reference proteome</keyword>
<gene>
    <name evidence="1" type="ORF">L6452_13545</name>
</gene>
<dbReference type="EMBL" id="CM042050">
    <property type="protein sequence ID" value="KAI3734084.1"/>
    <property type="molecule type" value="Genomic_DNA"/>
</dbReference>
<protein>
    <submittedName>
        <fullName evidence="1">Uncharacterized protein</fullName>
    </submittedName>
</protein>
<name>A0ACB9CIF0_ARCLA</name>
<accession>A0ACB9CIF0</accession>
<reference evidence="1 2" key="2">
    <citation type="journal article" date="2022" name="Mol. Ecol. Resour.">
        <title>The genomes of chicory, endive, great burdock and yacon provide insights into Asteraceae paleo-polyploidization history and plant inulin production.</title>
        <authorList>
            <person name="Fan W."/>
            <person name="Wang S."/>
            <person name="Wang H."/>
            <person name="Wang A."/>
            <person name="Jiang F."/>
            <person name="Liu H."/>
            <person name="Zhao H."/>
            <person name="Xu D."/>
            <person name="Zhang Y."/>
        </authorList>
    </citation>
    <scope>NUCLEOTIDE SEQUENCE [LARGE SCALE GENOMIC DNA]</scope>
    <source>
        <strain evidence="2">cv. Niubang</strain>
    </source>
</reference>
<comment type="caution">
    <text evidence="1">The sequence shown here is derived from an EMBL/GenBank/DDBJ whole genome shotgun (WGS) entry which is preliminary data.</text>
</comment>
<evidence type="ECO:0000313" key="1">
    <source>
        <dbReference type="EMBL" id="KAI3734084.1"/>
    </source>
</evidence>
<proteinExistence type="predicted"/>
<reference evidence="2" key="1">
    <citation type="journal article" date="2022" name="Mol. Ecol. Resour.">
        <title>The genomes of chicory, endive, great burdock and yacon provide insights into Asteraceae palaeo-polyploidization history and plant inulin production.</title>
        <authorList>
            <person name="Fan W."/>
            <person name="Wang S."/>
            <person name="Wang H."/>
            <person name="Wang A."/>
            <person name="Jiang F."/>
            <person name="Liu H."/>
            <person name="Zhao H."/>
            <person name="Xu D."/>
            <person name="Zhang Y."/>
        </authorList>
    </citation>
    <scope>NUCLEOTIDE SEQUENCE [LARGE SCALE GENOMIC DNA]</scope>
    <source>
        <strain evidence="2">cv. Niubang</strain>
    </source>
</reference>